<feature type="transmembrane region" description="Helical" evidence="3">
    <location>
        <begin position="78"/>
        <end position="101"/>
    </location>
</feature>
<dbReference type="InterPro" id="IPR051477">
    <property type="entry name" value="Expansin_CellWall"/>
</dbReference>
<keyword evidence="3" id="KW-0472">Membrane</keyword>
<dbReference type="CDD" id="cd22191">
    <property type="entry name" value="DPBB_RlpA_EXP_N-like"/>
    <property type="match status" value="1"/>
</dbReference>
<organism evidence="4 5">
    <name type="scientific">Lachnellula arida</name>
    <dbReference type="NCBI Taxonomy" id="1316785"/>
    <lineage>
        <taxon>Eukaryota</taxon>
        <taxon>Fungi</taxon>
        <taxon>Dikarya</taxon>
        <taxon>Ascomycota</taxon>
        <taxon>Pezizomycotina</taxon>
        <taxon>Leotiomycetes</taxon>
        <taxon>Helotiales</taxon>
        <taxon>Lachnaceae</taxon>
        <taxon>Lachnellula</taxon>
    </lineage>
</organism>
<accession>A0A8T9BDF8</accession>
<keyword evidence="3" id="KW-1133">Transmembrane helix</keyword>
<dbReference type="SUPFAM" id="SSF50685">
    <property type="entry name" value="Barwin-like endoglucanases"/>
    <property type="match status" value="1"/>
</dbReference>
<evidence type="ECO:0000256" key="2">
    <source>
        <dbReference type="SAM" id="MobiDB-lite"/>
    </source>
</evidence>
<dbReference type="PANTHER" id="PTHR31836">
    <property type="match status" value="1"/>
</dbReference>
<evidence type="ECO:0000256" key="3">
    <source>
        <dbReference type="SAM" id="Phobius"/>
    </source>
</evidence>
<sequence length="243" mass="26371">MAAATPIANPTREALEWETPSTSKKPGIFSKYSIFNTSSQPQPQVQPAVTKEEDPAVERNARSSNCFIPHWTSRKTCFYTLAALLVLVLILALGLGLGLGIHNGKCESYKHTAHNILSKKHKNLPLPTNTATFTGDLTYYSPGPGYGACGYENTSKDSICAVSHIVWDAESTSSNPNANPLCGKKIRIDRYDATKGRNSSADVMVVDRCTGCQADDLDLSLSVFTDLAEESQGRVVGSWAWLN</sequence>
<dbReference type="AlphaFoldDB" id="A0A8T9BDF8"/>
<keyword evidence="3" id="KW-0812">Transmembrane</keyword>
<dbReference type="Proteomes" id="UP000469559">
    <property type="component" value="Unassembled WGS sequence"/>
</dbReference>
<feature type="region of interest" description="Disordered" evidence="2">
    <location>
        <begin position="1"/>
        <end position="25"/>
    </location>
</feature>
<evidence type="ECO:0000256" key="1">
    <source>
        <dbReference type="ARBA" id="ARBA00022729"/>
    </source>
</evidence>
<reference evidence="4 5" key="1">
    <citation type="submission" date="2018-05" db="EMBL/GenBank/DDBJ databases">
        <title>Whole genome sequencing for identification of molecular markers to develop diagnostic detection tools for the regulated plant pathogen Lachnellula willkommii.</title>
        <authorList>
            <person name="Giroux E."/>
            <person name="Bilodeau G."/>
        </authorList>
    </citation>
    <scope>NUCLEOTIDE SEQUENCE [LARGE SCALE GENOMIC DNA]</scope>
    <source>
        <strain evidence="4 5">CBS 203.66</strain>
    </source>
</reference>
<keyword evidence="1" id="KW-0732">Signal</keyword>
<proteinExistence type="predicted"/>
<comment type="caution">
    <text evidence="4">The sequence shown here is derived from an EMBL/GenBank/DDBJ whole genome shotgun (WGS) entry which is preliminary data.</text>
</comment>
<gene>
    <name evidence="4" type="primary">pi</name>
    <name evidence="4" type="ORF">LARI1_G005140</name>
</gene>
<dbReference type="PANTHER" id="PTHR31836:SF28">
    <property type="entry name" value="SRCR DOMAIN-CONTAINING PROTEIN-RELATED"/>
    <property type="match status" value="1"/>
</dbReference>
<dbReference type="Gene3D" id="2.40.40.10">
    <property type="entry name" value="RlpA-like domain"/>
    <property type="match status" value="1"/>
</dbReference>
<evidence type="ECO:0000313" key="4">
    <source>
        <dbReference type="EMBL" id="TVY16579.1"/>
    </source>
</evidence>
<name>A0A8T9BDF8_9HELO</name>
<dbReference type="OrthoDB" id="623670at2759"/>
<protein>
    <submittedName>
        <fullName evidence="4">Papain inhibitor</fullName>
    </submittedName>
</protein>
<keyword evidence="5" id="KW-1185">Reference proteome</keyword>
<feature type="region of interest" description="Disordered" evidence="2">
    <location>
        <begin position="37"/>
        <end position="56"/>
    </location>
</feature>
<dbReference type="InterPro" id="IPR036908">
    <property type="entry name" value="RlpA-like_sf"/>
</dbReference>
<dbReference type="EMBL" id="QGMF01000350">
    <property type="protein sequence ID" value="TVY16579.1"/>
    <property type="molecule type" value="Genomic_DNA"/>
</dbReference>
<evidence type="ECO:0000313" key="5">
    <source>
        <dbReference type="Proteomes" id="UP000469559"/>
    </source>
</evidence>